<evidence type="ECO:0000313" key="2">
    <source>
        <dbReference type="EMBL" id="DAE24785.1"/>
    </source>
</evidence>
<feature type="region of interest" description="Disordered" evidence="1">
    <location>
        <begin position="1"/>
        <end position="30"/>
    </location>
</feature>
<evidence type="ECO:0000256" key="1">
    <source>
        <dbReference type="SAM" id="MobiDB-lite"/>
    </source>
</evidence>
<reference evidence="2" key="1">
    <citation type="journal article" date="2021" name="Proc. Natl. Acad. Sci. U.S.A.">
        <title>A Catalog of Tens of Thousands of Viruses from Human Metagenomes Reveals Hidden Associations with Chronic Diseases.</title>
        <authorList>
            <person name="Tisza M.J."/>
            <person name="Buck C.B."/>
        </authorList>
    </citation>
    <scope>NUCLEOTIDE SEQUENCE</scope>
    <source>
        <strain evidence="2">CteBs22</strain>
    </source>
</reference>
<organism evidence="2">
    <name type="scientific">Myoviridae sp. cteBs22</name>
    <dbReference type="NCBI Taxonomy" id="2826675"/>
    <lineage>
        <taxon>Viruses</taxon>
        <taxon>Duplodnaviria</taxon>
        <taxon>Heunggongvirae</taxon>
        <taxon>Uroviricota</taxon>
        <taxon>Caudoviricetes</taxon>
    </lineage>
</organism>
<dbReference type="EMBL" id="BK015784">
    <property type="protein sequence ID" value="DAE24785.1"/>
    <property type="molecule type" value="Genomic_DNA"/>
</dbReference>
<proteinExistence type="predicted"/>
<name>A0A8S5R121_9CAUD</name>
<sequence length="30" mass="3093">MTSKEGNAFCLLPGNLPPAPLNRKGSPPGQ</sequence>
<protein>
    <submittedName>
        <fullName evidence="2">Uncharacterized protein</fullName>
    </submittedName>
</protein>
<accession>A0A8S5R121</accession>